<evidence type="ECO:0000313" key="2">
    <source>
        <dbReference type="EMBL" id="OHA46683.1"/>
    </source>
</evidence>
<dbReference type="SUPFAM" id="SSF55486">
    <property type="entry name" value="Metalloproteases ('zincins'), catalytic domain"/>
    <property type="match status" value="1"/>
</dbReference>
<protein>
    <submittedName>
        <fullName evidence="2">Uncharacterized protein</fullName>
    </submittedName>
</protein>
<accession>A0A1G2PEH2</accession>
<keyword evidence="1" id="KW-0812">Transmembrane</keyword>
<gene>
    <name evidence="2" type="ORF">A2828_02145</name>
</gene>
<keyword evidence="1" id="KW-1133">Transmembrane helix</keyword>
<evidence type="ECO:0000313" key="3">
    <source>
        <dbReference type="Proteomes" id="UP000178869"/>
    </source>
</evidence>
<feature type="transmembrane region" description="Helical" evidence="1">
    <location>
        <begin position="12"/>
        <end position="32"/>
    </location>
</feature>
<evidence type="ECO:0000256" key="1">
    <source>
        <dbReference type="SAM" id="Phobius"/>
    </source>
</evidence>
<dbReference type="Proteomes" id="UP000178869">
    <property type="component" value="Unassembled WGS sequence"/>
</dbReference>
<reference evidence="2 3" key="1">
    <citation type="journal article" date="2016" name="Nat. Commun.">
        <title>Thousands of microbial genomes shed light on interconnected biogeochemical processes in an aquifer system.</title>
        <authorList>
            <person name="Anantharaman K."/>
            <person name="Brown C.T."/>
            <person name="Hug L.A."/>
            <person name="Sharon I."/>
            <person name="Castelle C.J."/>
            <person name="Probst A.J."/>
            <person name="Thomas B.C."/>
            <person name="Singh A."/>
            <person name="Wilkins M.J."/>
            <person name="Karaoz U."/>
            <person name="Brodie E.L."/>
            <person name="Williams K.H."/>
            <person name="Hubbard S.S."/>
            <person name="Banfield J.F."/>
        </authorList>
    </citation>
    <scope>NUCLEOTIDE SEQUENCE [LARGE SCALE GENOMIC DNA]</scope>
</reference>
<keyword evidence="1" id="KW-0472">Membrane</keyword>
<sequence>MIKIRGRIIKKWWIFGLLSMLIIAAAFALQSYNSPFSLRKAVETKFSVQAVDTTLGEECGDLTLSTEPFLGPEFPADSCDTCRDACAAVGGFGTAYLWDSITQTCGCGQSSPDISPPPTTTCTIDADCVNSSCSLGTCISGICQYNPVVGNYLGCVSGTCALIPNATNTCTNQDGCTSQGQSCSVATCQSSQCEFDTLDRYTDGRFPSFGSPHNDYYQFVFSGYEKVFNPYYPNYTSNSCINDPKGGKTRGSTHIRAIHGNDIRVSLINMTTTQRNFVIDTLTDSRGWEKSGVNFSFDTYKSSATDIALINDPNCTLAYQVVGGCISFSQKMGTYNNICGSTEITHRDYDWNRIAFAGGGSCFRYLNGCSRWLINHEVGHALGLTDREEPDSLGKTIMNHTKYYSVIWPNTNSIEMIKALRNCNGKSCL</sequence>
<organism evidence="2 3">
    <name type="scientific">Candidatus Terrybacteria bacterium RIFCSPHIGHO2_01_FULL_43_35</name>
    <dbReference type="NCBI Taxonomy" id="1802361"/>
    <lineage>
        <taxon>Bacteria</taxon>
        <taxon>Candidatus Terryibacteriota</taxon>
    </lineage>
</organism>
<dbReference type="AlphaFoldDB" id="A0A1G2PEH2"/>
<proteinExistence type="predicted"/>
<comment type="caution">
    <text evidence="2">The sequence shown here is derived from an EMBL/GenBank/DDBJ whole genome shotgun (WGS) entry which is preliminary data.</text>
</comment>
<name>A0A1G2PEH2_9BACT</name>
<dbReference type="EMBL" id="MHSR01000013">
    <property type="protein sequence ID" value="OHA46683.1"/>
    <property type="molecule type" value="Genomic_DNA"/>
</dbReference>